<dbReference type="SUPFAM" id="SSF74650">
    <property type="entry name" value="Galactose mutarotase-like"/>
    <property type="match status" value="1"/>
</dbReference>
<dbReference type="GO" id="GO:0004557">
    <property type="term" value="F:alpha-galactosidase activity"/>
    <property type="evidence" value="ECO:0007669"/>
    <property type="project" value="InterPro"/>
</dbReference>
<dbReference type="Pfam" id="PF22676">
    <property type="entry name" value="GalA_N"/>
    <property type="match status" value="1"/>
</dbReference>
<feature type="domain" description="Alpha-galactosidase N-terminal" evidence="3">
    <location>
        <begin position="45"/>
        <end position="177"/>
    </location>
</feature>
<sequence length="575" mass="66864">MKRFNLLTLSKMTKGREGYMYIDNLSEIKKIAGYRKFESGECIIEIEKIDFGYLIKGQVKGVIDKLEIFSMPTPDKLLVNNWQSWGPSRVIRKGFKLSFPSELIQKFGFSASIMPEEYFNTLLSDYFIAFEDFVIGSLSSKIGHPYFRIEDDKITVMLRYFERNFNDWTDIEPFVVLRLKADIGLPHYADLIAHQNDVKFAANHPLGWSSWYQYFLDFDYEKMMSDLKRSKELGLNYEVFQIDDAWEKDIGDWEPNEKFPSLEKIADDIASFGYIPGIWLAPFSISETSQIFKVHPDWLVKDDNGSPVVAYENWNKKIYALDTTHPEAAKWLSELFKNLKKNGFDYFKIDFLFAAAIQGKRYENATPIEAYRKGLEIIRNSVGDSFVLGCGAPLLPSVGFVDGMRISADTAPFWDPTGPDIGYPNAYYALRNVITRSFMNNVLWWNDPDCLMLRKEDTQLNDKHRELYILVSLMLDNMIIQSDNLSYKIDFDLWNKVLDYRKYGRRKFKVEGLINEKYKITSAGVNGVDELLIGDLSLPTFEMNFDKKRVELAKTVEKRPDGRTFNYYTEPRSED</sequence>
<organism evidence="4 5">
    <name type="scientific">Fervidobacterium gondwanense DSM 13020</name>
    <dbReference type="NCBI Taxonomy" id="1121883"/>
    <lineage>
        <taxon>Bacteria</taxon>
        <taxon>Thermotogati</taxon>
        <taxon>Thermotogota</taxon>
        <taxon>Thermotogae</taxon>
        <taxon>Thermotogales</taxon>
        <taxon>Fervidobacteriaceae</taxon>
        <taxon>Fervidobacterium</taxon>
    </lineage>
</organism>
<evidence type="ECO:0000313" key="5">
    <source>
        <dbReference type="Proteomes" id="UP000184207"/>
    </source>
</evidence>
<dbReference type="EMBL" id="FRDJ01000007">
    <property type="protein sequence ID" value="SHN64014.1"/>
    <property type="molecule type" value="Genomic_DNA"/>
</dbReference>
<name>A0A1M7T004_FERGO</name>
<dbReference type="AlphaFoldDB" id="A0A1M7T004"/>
<evidence type="ECO:0000256" key="1">
    <source>
        <dbReference type="ARBA" id="ARBA00022801"/>
    </source>
</evidence>
<dbReference type="InterPro" id="IPR002252">
    <property type="entry name" value="Glyco_hydro_36"/>
</dbReference>
<gene>
    <name evidence="4" type="ORF">SAMN02745226_01407</name>
</gene>
<protein>
    <submittedName>
        <fullName evidence="4">Alpha-galactosidase</fullName>
    </submittedName>
</protein>
<dbReference type="Gene3D" id="3.20.20.70">
    <property type="entry name" value="Aldolase class I"/>
    <property type="match status" value="1"/>
</dbReference>
<keyword evidence="5" id="KW-1185">Reference proteome</keyword>
<evidence type="ECO:0000256" key="2">
    <source>
        <dbReference type="ARBA" id="ARBA00023295"/>
    </source>
</evidence>
<keyword evidence="1" id="KW-0378">Hydrolase</keyword>
<dbReference type="GO" id="GO:0016052">
    <property type="term" value="P:carbohydrate catabolic process"/>
    <property type="evidence" value="ECO:0007669"/>
    <property type="project" value="InterPro"/>
</dbReference>
<dbReference type="InterPro" id="IPR017853">
    <property type="entry name" value="GH"/>
</dbReference>
<dbReference type="SUPFAM" id="SSF51445">
    <property type="entry name" value="(Trans)glycosidases"/>
    <property type="match status" value="1"/>
</dbReference>
<dbReference type="InterPro" id="IPR055092">
    <property type="entry name" value="GalA_N"/>
</dbReference>
<keyword evidence="2" id="KW-0326">Glycosidase</keyword>
<dbReference type="GO" id="GO:0030246">
    <property type="term" value="F:carbohydrate binding"/>
    <property type="evidence" value="ECO:0007669"/>
    <property type="project" value="InterPro"/>
</dbReference>
<dbReference type="PANTHER" id="PTHR43053:SF3">
    <property type="entry name" value="ALPHA-GALACTOSIDASE C-RELATED"/>
    <property type="match status" value="1"/>
</dbReference>
<evidence type="ECO:0000313" key="4">
    <source>
        <dbReference type="EMBL" id="SHN64014.1"/>
    </source>
</evidence>
<reference evidence="5" key="1">
    <citation type="submission" date="2016-12" db="EMBL/GenBank/DDBJ databases">
        <authorList>
            <person name="Varghese N."/>
            <person name="Submissions S."/>
        </authorList>
    </citation>
    <scope>NUCLEOTIDE SEQUENCE [LARGE SCALE GENOMIC DNA]</scope>
    <source>
        <strain evidence="5">DSM 13020</strain>
    </source>
</reference>
<dbReference type="InterPro" id="IPR011013">
    <property type="entry name" value="Gal_mutarotase_sf_dom"/>
</dbReference>
<proteinExistence type="predicted"/>
<dbReference type="InterPro" id="IPR050985">
    <property type="entry name" value="Alpha-glycosidase_related"/>
</dbReference>
<evidence type="ECO:0000259" key="3">
    <source>
        <dbReference type="Pfam" id="PF22676"/>
    </source>
</evidence>
<dbReference type="Pfam" id="PF02065">
    <property type="entry name" value="Melibiase"/>
    <property type="match status" value="1"/>
</dbReference>
<dbReference type="InterPro" id="IPR013785">
    <property type="entry name" value="Aldolase_TIM"/>
</dbReference>
<dbReference type="CDD" id="cd14791">
    <property type="entry name" value="GH36"/>
    <property type="match status" value="1"/>
</dbReference>
<dbReference type="Proteomes" id="UP000184207">
    <property type="component" value="Unassembled WGS sequence"/>
</dbReference>
<dbReference type="STRING" id="1121883.SAMN02745226_01407"/>
<dbReference type="PANTHER" id="PTHR43053">
    <property type="entry name" value="GLYCOSIDASE FAMILY 31"/>
    <property type="match status" value="1"/>
</dbReference>
<accession>A0A1M7T004</accession>